<gene>
    <name evidence="1" type="ORF">DPBNPPHM_01523</name>
</gene>
<dbReference type="OrthoDB" id="90759at2"/>
<organism evidence="1 2">
    <name type="scientific">BD1-7 clade bacterium</name>
    <dbReference type="NCBI Taxonomy" id="2029982"/>
    <lineage>
        <taxon>Bacteria</taxon>
        <taxon>Pseudomonadati</taxon>
        <taxon>Pseudomonadota</taxon>
        <taxon>Gammaproteobacteria</taxon>
        <taxon>Cellvibrionales</taxon>
        <taxon>Spongiibacteraceae</taxon>
        <taxon>BD1-7 clade</taxon>
    </lineage>
</organism>
<protein>
    <recommendedName>
        <fullName evidence="3">Phage tail protein I</fullName>
    </recommendedName>
</protein>
<dbReference type="EMBL" id="CACSII010000016">
    <property type="protein sequence ID" value="CAA0111784.1"/>
    <property type="molecule type" value="Genomic_DNA"/>
</dbReference>
<proteinExistence type="predicted"/>
<dbReference type="InterPro" id="IPR006521">
    <property type="entry name" value="Tail_protein_I"/>
</dbReference>
<name>A0A5S9Q3G5_9GAMM</name>
<dbReference type="Pfam" id="PF09684">
    <property type="entry name" value="Tail_P2_I"/>
    <property type="match status" value="1"/>
</dbReference>
<evidence type="ECO:0000313" key="1">
    <source>
        <dbReference type="EMBL" id="CAA0111784.1"/>
    </source>
</evidence>
<dbReference type="NCBIfam" id="TIGR01634">
    <property type="entry name" value="tail_P2_I"/>
    <property type="match status" value="1"/>
</dbReference>
<sequence length="180" mass="20263">MTDSLLPPNATQLERDLETVLASASDLPVPIRDLWDPWNCPEHMLPWLAWAVSVDEWDSDWPTEIKRQVCDSSVEVHKRKGTVDAVERALASLDAIVEMEPGDVPHSFRLTAYAQSNLDKNGNTLLTPKLIEQLSRVINRAKNVRSQYELTVGVGFTHHLQTALVMGRPLAIQRISMRCV</sequence>
<reference evidence="1 2" key="1">
    <citation type="submission" date="2019-11" db="EMBL/GenBank/DDBJ databases">
        <authorList>
            <person name="Holert J."/>
        </authorList>
    </citation>
    <scope>NUCLEOTIDE SEQUENCE [LARGE SCALE GENOMIC DNA]</scope>
    <source>
        <strain evidence="1">BC5_2</strain>
    </source>
</reference>
<evidence type="ECO:0000313" key="2">
    <source>
        <dbReference type="Proteomes" id="UP000434580"/>
    </source>
</evidence>
<dbReference type="Proteomes" id="UP000434580">
    <property type="component" value="Unassembled WGS sequence"/>
</dbReference>
<evidence type="ECO:0008006" key="3">
    <source>
        <dbReference type="Google" id="ProtNLM"/>
    </source>
</evidence>
<accession>A0A5S9Q3G5</accession>
<dbReference type="AlphaFoldDB" id="A0A5S9Q3G5"/>